<feature type="compositionally biased region" description="Polar residues" evidence="1">
    <location>
        <begin position="115"/>
        <end position="126"/>
    </location>
</feature>
<evidence type="ECO:0000259" key="3">
    <source>
        <dbReference type="Pfam" id="PF03448"/>
    </source>
</evidence>
<dbReference type="InterPro" id="IPR006668">
    <property type="entry name" value="Mg_transptr_MgtE_intracell_dom"/>
</dbReference>
<name>A0A3D8PNZ8_9BACI</name>
<accession>A0A3D8PNZ8</accession>
<keyword evidence="2" id="KW-0472">Membrane</keyword>
<dbReference type="AlphaFoldDB" id="A0A3D8PNZ8"/>
<organism evidence="4 5">
    <name type="scientific">Oceanobacillus chungangensis</name>
    <dbReference type="NCBI Taxonomy" id="1229152"/>
    <lineage>
        <taxon>Bacteria</taxon>
        <taxon>Bacillati</taxon>
        <taxon>Bacillota</taxon>
        <taxon>Bacilli</taxon>
        <taxon>Bacillales</taxon>
        <taxon>Bacillaceae</taxon>
        <taxon>Oceanobacillus</taxon>
    </lineage>
</organism>
<feature type="region of interest" description="Disordered" evidence="1">
    <location>
        <begin position="62"/>
        <end position="82"/>
    </location>
</feature>
<feature type="transmembrane region" description="Helical" evidence="2">
    <location>
        <begin position="21"/>
        <end position="44"/>
    </location>
</feature>
<feature type="region of interest" description="Disordered" evidence="1">
    <location>
        <begin position="112"/>
        <end position="137"/>
    </location>
</feature>
<dbReference type="Pfam" id="PF03448">
    <property type="entry name" value="MgtE_N"/>
    <property type="match status" value="1"/>
</dbReference>
<reference evidence="5" key="1">
    <citation type="submission" date="2017-11" db="EMBL/GenBank/DDBJ databases">
        <authorList>
            <person name="Zhu W."/>
        </authorList>
    </citation>
    <scope>NUCLEOTIDE SEQUENCE [LARGE SCALE GENOMIC DNA]</scope>
    <source>
        <strain evidence="5">CAU 1051</strain>
    </source>
</reference>
<dbReference type="EMBL" id="PIOD01000011">
    <property type="protein sequence ID" value="RDW17833.1"/>
    <property type="molecule type" value="Genomic_DNA"/>
</dbReference>
<keyword evidence="5" id="KW-1185">Reference proteome</keyword>
<dbReference type="OrthoDB" id="1724615at2"/>
<evidence type="ECO:0000256" key="2">
    <source>
        <dbReference type="SAM" id="Phobius"/>
    </source>
</evidence>
<proteinExistence type="predicted"/>
<evidence type="ECO:0000313" key="4">
    <source>
        <dbReference type="EMBL" id="RDW17833.1"/>
    </source>
</evidence>
<keyword evidence="2" id="KW-0812">Transmembrane</keyword>
<dbReference type="Proteomes" id="UP000256520">
    <property type="component" value="Unassembled WGS sequence"/>
</dbReference>
<protein>
    <recommendedName>
        <fullName evidence="3">Magnesium transporter MgtE intracellular domain-containing protein</fullName>
    </recommendedName>
</protein>
<gene>
    <name evidence="4" type="ORF">CWR45_10905</name>
</gene>
<feature type="domain" description="Magnesium transporter MgtE intracellular" evidence="3">
    <location>
        <begin position="142"/>
        <end position="198"/>
    </location>
</feature>
<keyword evidence="2" id="KW-1133">Transmembrane helix</keyword>
<dbReference type="SUPFAM" id="SSF158791">
    <property type="entry name" value="MgtE N-terminal domain-like"/>
    <property type="match status" value="1"/>
</dbReference>
<sequence>MGEKMAGQANGSNQVKKERKPIIWFLFAIIIPIIVAATLIIVILEVAGVGVMDWTKEKVGINSEVSEPDTSEREGQTDNVQSTIEAKDTEIEVLNQDIRILESTIDELEQEIVKNENSQEGTSTATSEEEDGSQQENDSVALVANAYKEMDSKQSAAILESLDRETAVAILLAVSNKVRGSILQEMDPKIAAELTELLLATEN</sequence>
<comment type="caution">
    <text evidence="4">The sequence shown here is derived from an EMBL/GenBank/DDBJ whole genome shotgun (WGS) entry which is preliminary data.</text>
</comment>
<evidence type="ECO:0000256" key="1">
    <source>
        <dbReference type="SAM" id="MobiDB-lite"/>
    </source>
</evidence>
<evidence type="ECO:0000313" key="5">
    <source>
        <dbReference type="Proteomes" id="UP000256520"/>
    </source>
</evidence>